<proteinExistence type="predicted"/>
<feature type="transmembrane region" description="Helical" evidence="1">
    <location>
        <begin position="148"/>
        <end position="168"/>
    </location>
</feature>
<keyword evidence="1" id="KW-0812">Transmembrane</keyword>
<feature type="transmembrane region" description="Helical" evidence="1">
    <location>
        <begin position="201"/>
        <end position="219"/>
    </location>
</feature>
<dbReference type="SUPFAM" id="SSF48317">
    <property type="entry name" value="Acid phosphatase/Vanadium-dependent haloperoxidase"/>
    <property type="match status" value="1"/>
</dbReference>
<feature type="domain" description="Phosphatidic acid phosphatase type 2/haloperoxidase" evidence="2">
    <location>
        <begin position="91"/>
        <end position="216"/>
    </location>
</feature>
<feature type="transmembrane region" description="Helical" evidence="1">
    <location>
        <begin position="175"/>
        <end position="195"/>
    </location>
</feature>
<gene>
    <name evidence="3" type="ORF">NMY3_03118</name>
</gene>
<evidence type="ECO:0000259" key="2">
    <source>
        <dbReference type="SMART" id="SM00014"/>
    </source>
</evidence>
<sequence length="236" mass="26666">MNKKIQIIPTNPYWNIKLSFILIFFFIFVIASVLAVTGVLGNLDEIITKFINQIRSQTLDTVFIIITTMSDTINLIIVGFILTIIKRTRRIGMILLITLVSVTILVTYCKPLFAIEHPSIDFKPLVKLPDKFTLERDSFMPFAQDYSYPSNHIASAAAFSFIVAGLSYRYSSRFAIAFLISFPVLIGFTKLYLFQHHLIDLVGGYFFGLVIAAVMVKALKANDQQRINVVDSNHGD</sequence>
<dbReference type="RefSeq" id="WP_196816396.1">
    <property type="nucleotide sequence ID" value="NZ_CP012850.1"/>
</dbReference>
<dbReference type="PANTHER" id="PTHR14969:SF13">
    <property type="entry name" value="AT30094P"/>
    <property type="match status" value="1"/>
</dbReference>
<dbReference type="Proteomes" id="UP000058925">
    <property type="component" value="Chromosome"/>
</dbReference>
<dbReference type="GeneID" id="60422980"/>
<dbReference type="PANTHER" id="PTHR14969">
    <property type="entry name" value="SPHINGOSINE-1-PHOSPHATE PHOSPHOHYDROLASE"/>
    <property type="match status" value="1"/>
</dbReference>
<accession>A0A654M0E5</accession>
<keyword evidence="4" id="KW-1185">Reference proteome</keyword>
<dbReference type="EMBL" id="CP012850">
    <property type="protein sequence ID" value="ALI37304.1"/>
    <property type="molecule type" value="Genomic_DNA"/>
</dbReference>
<dbReference type="KEGG" id="taa:NMY3_03118"/>
<protein>
    <submittedName>
        <fullName evidence="3">PAP2 superfamily protein</fullName>
    </submittedName>
</protein>
<dbReference type="InterPro" id="IPR036938">
    <property type="entry name" value="PAP2/HPO_sf"/>
</dbReference>
<dbReference type="Pfam" id="PF01569">
    <property type="entry name" value="PAP2"/>
    <property type="match status" value="1"/>
</dbReference>
<feature type="transmembrane region" description="Helical" evidence="1">
    <location>
        <begin position="20"/>
        <end position="41"/>
    </location>
</feature>
<dbReference type="AlphaFoldDB" id="A0A654M0E5"/>
<reference evidence="4" key="1">
    <citation type="submission" date="2015-10" db="EMBL/GenBank/DDBJ databases">
        <title>Niche specialization of a soil ammonia-oxidizing archaeon, Candidatus Nitrosocosmicus oleophilus.</title>
        <authorList>
            <person name="Jung M.-Y."/>
            <person name="Rhee S.-K."/>
        </authorList>
    </citation>
    <scope>NUCLEOTIDE SEQUENCE [LARGE SCALE GENOMIC DNA]</scope>
    <source>
        <strain evidence="4">MY3</strain>
    </source>
</reference>
<keyword evidence="1" id="KW-1133">Transmembrane helix</keyword>
<evidence type="ECO:0000313" key="3">
    <source>
        <dbReference type="EMBL" id="ALI37304.1"/>
    </source>
</evidence>
<dbReference type="Gene3D" id="1.20.144.10">
    <property type="entry name" value="Phosphatidic acid phosphatase type 2/haloperoxidase"/>
    <property type="match status" value="1"/>
</dbReference>
<dbReference type="SMART" id="SM00014">
    <property type="entry name" value="acidPPc"/>
    <property type="match status" value="1"/>
</dbReference>
<organism evidence="3 4">
    <name type="scientific">Candidatus Nitrosocosmicus oleophilus</name>
    <dbReference type="NCBI Taxonomy" id="1353260"/>
    <lineage>
        <taxon>Archaea</taxon>
        <taxon>Nitrososphaerota</taxon>
        <taxon>Nitrososphaeria</taxon>
        <taxon>Nitrososphaerales</taxon>
        <taxon>Nitrososphaeraceae</taxon>
        <taxon>Candidatus Nitrosocosmicus</taxon>
    </lineage>
</organism>
<dbReference type="OrthoDB" id="10182at2157"/>
<evidence type="ECO:0000313" key="4">
    <source>
        <dbReference type="Proteomes" id="UP000058925"/>
    </source>
</evidence>
<evidence type="ECO:0000256" key="1">
    <source>
        <dbReference type="SAM" id="Phobius"/>
    </source>
</evidence>
<feature type="transmembrane region" description="Helical" evidence="1">
    <location>
        <begin position="61"/>
        <end position="82"/>
    </location>
</feature>
<dbReference type="InterPro" id="IPR000326">
    <property type="entry name" value="PAP2/HPO"/>
</dbReference>
<keyword evidence="1" id="KW-0472">Membrane</keyword>
<feature type="transmembrane region" description="Helical" evidence="1">
    <location>
        <begin position="94"/>
        <end position="115"/>
    </location>
</feature>
<name>A0A654M0E5_9ARCH</name>